<feature type="region of interest" description="Disordered" evidence="1">
    <location>
        <begin position="115"/>
        <end position="134"/>
    </location>
</feature>
<gene>
    <name evidence="2" type="ORF">S2L_131c</name>
</gene>
<proteinExistence type="predicted"/>
<protein>
    <recommendedName>
        <fullName evidence="3">DNA methylase</fullName>
    </recommendedName>
</protein>
<dbReference type="GO" id="GO:0008168">
    <property type="term" value="F:methyltransferase activity"/>
    <property type="evidence" value="ECO:0007669"/>
    <property type="project" value="InterPro"/>
</dbReference>
<evidence type="ECO:0008006" key="3">
    <source>
        <dbReference type="Google" id="ProtNLM"/>
    </source>
</evidence>
<evidence type="ECO:0000313" key="2">
    <source>
        <dbReference type="EMBL" id="XHV10255.1"/>
    </source>
</evidence>
<dbReference type="InterPro" id="IPR002052">
    <property type="entry name" value="DNA_methylase_N6_adenine_CS"/>
</dbReference>
<name>A0AB74UMK6_9VIRU</name>
<organism evidence="2">
    <name type="scientific">Caulobacter phage S2L</name>
    <dbReference type="NCBI Taxonomy" id="3348356"/>
    <lineage>
        <taxon>Viruses</taxon>
    </lineage>
</organism>
<feature type="compositionally biased region" description="Basic and acidic residues" evidence="1">
    <location>
        <begin position="115"/>
        <end position="127"/>
    </location>
</feature>
<reference evidence="2" key="1">
    <citation type="submission" date="2024-10" db="EMBL/GenBank/DDBJ databases">
        <title>Genetic diversity among independent isolates of the Dolichocephalovirinae subfamily.</title>
        <authorList>
            <person name="Ely B."/>
            <person name="Thomas Q."/>
            <person name="Mohammadi T."/>
        </authorList>
    </citation>
    <scope>NUCLEOTIDE SEQUENCE</scope>
</reference>
<dbReference type="SUPFAM" id="SSF53335">
    <property type="entry name" value="S-adenosyl-L-methionine-dependent methyltransferases"/>
    <property type="match status" value="1"/>
</dbReference>
<dbReference type="GO" id="GO:0003676">
    <property type="term" value="F:nucleic acid binding"/>
    <property type="evidence" value="ECO:0007669"/>
    <property type="project" value="InterPro"/>
</dbReference>
<dbReference type="GO" id="GO:0032259">
    <property type="term" value="P:methylation"/>
    <property type="evidence" value="ECO:0007669"/>
    <property type="project" value="InterPro"/>
</dbReference>
<dbReference type="PROSITE" id="PS00092">
    <property type="entry name" value="N6_MTASE"/>
    <property type="match status" value="1"/>
</dbReference>
<dbReference type="EMBL" id="PQ287319">
    <property type="protein sequence ID" value="XHV10255.1"/>
    <property type="molecule type" value="Genomic_DNA"/>
</dbReference>
<dbReference type="InterPro" id="IPR029063">
    <property type="entry name" value="SAM-dependent_MTases_sf"/>
</dbReference>
<evidence type="ECO:0000256" key="1">
    <source>
        <dbReference type="SAM" id="MobiDB-lite"/>
    </source>
</evidence>
<accession>A0AB74UMK6</accession>
<sequence>MTSLTTMSLSDAGRKDPSMLGASGYARTPLDFYPTPRPAFDALIEALGDDFAPFFAWEPFAGNGAIATPLKPFVQEVLSTDIHRYEGFEVDAVEDFFKLTPADLDRLGALKARPETIVDEKGEERKPTPLPPRPDAIITNPPYGKDAERAARHALSLMEADQGLVAFLCRHEWDAARSRKDLFDHPAFTAKVTLRHRPRWIAGTKGAPRFAYAWYVWDWSKPVSAKPELLYAG</sequence>